<dbReference type="GO" id="GO:0006635">
    <property type="term" value="P:fatty acid beta-oxidation"/>
    <property type="evidence" value="ECO:0007669"/>
    <property type="project" value="UniProtKB-UniPathway"/>
</dbReference>
<comment type="pathway">
    <text evidence="2">Lipid metabolism; fatty acid beta-oxidation.</text>
</comment>
<dbReference type="OrthoDB" id="14970at2759"/>
<evidence type="ECO:0000256" key="1">
    <source>
        <dbReference type="ARBA" id="ARBA00004275"/>
    </source>
</evidence>
<keyword evidence="5" id="KW-0007">Acetylation</keyword>
<gene>
    <name evidence="13" type="ORF">EGW08_010511</name>
</gene>
<keyword evidence="8" id="KW-0413">Isomerase</keyword>
<dbReference type="SUPFAM" id="SSF52096">
    <property type="entry name" value="ClpP/crotonase"/>
    <property type="match status" value="1"/>
</dbReference>
<name>A0A3S1BDV2_ELYCH</name>
<evidence type="ECO:0000256" key="8">
    <source>
        <dbReference type="ARBA" id="ARBA00023235"/>
    </source>
</evidence>
<comment type="subcellular location">
    <subcellularLocation>
        <location evidence="1">Peroxisome</location>
    </subcellularLocation>
</comment>
<comment type="catalytic activity">
    <reaction evidence="9">
        <text>(3E,5Z)-octadienoyl-CoA = (2E,4E)-octadienoyl-CoA</text>
        <dbReference type="Rhea" id="RHEA:45244"/>
        <dbReference type="ChEBI" id="CHEBI:62243"/>
        <dbReference type="ChEBI" id="CHEBI:85108"/>
    </reaction>
</comment>
<evidence type="ECO:0000256" key="4">
    <source>
        <dbReference type="ARBA" id="ARBA00022832"/>
    </source>
</evidence>
<keyword evidence="14" id="KW-1185">Reference proteome</keyword>
<evidence type="ECO:0000256" key="6">
    <source>
        <dbReference type="ARBA" id="ARBA00023098"/>
    </source>
</evidence>
<protein>
    <recommendedName>
        <fullName evidence="12">Delta(3,5)-Delta(2,4)-dienoyl-CoA isomerase, mitochondrial</fullName>
    </recommendedName>
</protein>
<dbReference type="FunFam" id="1.10.12.10:FF:000004">
    <property type="entry name" value="Delta3,5-delta2,4-dienoyl-CoA isomerase"/>
    <property type="match status" value="1"/>
</dbReference>
<comment type="similarity">
    <text evidence="3">Belongs to the enoyl-CoA hydratase/isomerase family.</text>
</comment>
<keyword evidence="7" id="KW-0576">Peroxisome</keyword>
<evidence type="ECO:0000256" key="5">
    <source>
        <dbReference type="ARBA" id="ARBA00022990"/>
    </source>
</evidence>
<dbReference type="AlphaFoldDB" id="A0A3S1BDV2"/>
<dbReference type="InterPro" id="IPR029045">
    <property type="entry name" value="ClpP/crotonase-like_dom_sf"/>
</dbReference>
<comment type="caution">
    <text evidence="13">The sequence shown here is derived from an EMBL/GenBank/DDBJ whole genome shotgun (WGS) entry which is preliminary data.</text>
</comment>
<dbReference type="Gene3D" id="3.90.226.10">
    <property type="entry name" value="2-enoyl-CoA Hydratase, Chain A, domain 1"/>
    <property type="match status" value="1"/>
</dbReference>
<reference evidence="13 14" key="1">
    <citation type="submission" date="2019-01" db="EMBL/GenBank/DDBJ databases">
        <title>A draft genome assembly of the solar-powered sea slug Elysia chlorotica.</title>
        <authorList>
            <person name="Cai H."/>
            <person name="Li Q."/>
            <person name="Fang X."/>
            <person name="Li J."/>
            <person name="Curtis N.E."/>
            <person name="Altenburger A."/>
            <person name="Shibata T."/>
            <person name="Feng M."/>
            <person name="Maeda T."/>
            <person name="Schwartz J.A."/>
            <person name="Shigenobu S."/>
            <person name="Lundholm N."/>
            <person name="Nishiyama T."/>
            <person name="Yang H."/>
            <person name="Hasebe M."/>
            <person name="Li S."/>
            <person name="Pierce S.K."/>
            <person name="Wang J."/>
        </authorList>
    </citation>
    <scope>NUCLEOTIDE SEQUENCE [LARGE SCALE GENOMIC DNA]</scope>
    <source>
        <strain evidence="13">EC2010</strain>
        <tissue evidence="13">Whole organism of an adult</tissue>
    </source>
</reference>
<dbReference type="NCBIfam" id="NF004794">
    <property type="entry name" value="PRK06142.1"/>
    <property type="match status" value="1"/>
</dbReference>
<evidence type="ECO:0000256" key="11">
    <source>
        <dbReference type="ARBA" id="ARBA00055786"/>
    </source>
</evidence>
<evidence type="ECO:0000313" key="13">
    <source>
        <dbReference type="EMBL" id="RUS81704.1"/>
    </source>
</evidence>
<dbReference type="GO" id="GO:0005777">
    <property type="term" value="C:peroxisome"/>
    <property type="evidence" value="ECO:0007669"/>
    <property type="project" value="UniProtKB-SubCell"/>
</dbReference>
<dbReference type="EMBL" id="RQTK01000323">
    <property type="protein sequence ID" value="RUS81704.1"/>
    <property type="molecule type" value="Genomic_DNA"/>
</dbReference>
<comment type="catalytic activity">
    <reaction evidence="10">
        <text>(3E,5Z,8Z,11Z,14Z)-eicosapentaenoyl-CoA = (2E,4E,8Z,11Z,14Z)-eicosapentaenoyl-CoA</text>
        <dbReference type="Rhea" id="RHEA:45224"/>
        <dbReference type="ChEBI" id="CHEBI:85090"/>
        <dbReference type="ChEBI" id="CHEBI:85091"/>
    </reaction>
</comment>
<proteinExistence type="inferred from homology"/>
<evidence type="ECO:0000256" key="3">
    <source>
        <dbReference type="ARBA" id="ARBA00005254"/>
    </source>
</evidence>
<evidence type="ECO:0000256" key="9">
    <source>
        <dbReference type="ARBA" id="ARBA00051408"/>
    </source>
</evidence>
<dbReference type="CDD" id="cd06558">
    <property type="entry name" value="crotonase-like"/>
    <property type="match status" value="1"/>
</dbReference>
<dbReference type="GO" id="GO:0051750">
    <property type="term" value="F:delta(3,5)-delta(2,4)-dienoyl-CoA isomerase activity"/>
    <property type="evidence" value="ECO:0007669"/>
    <property type="project" value="TreeGrafter"/>
</dbReference>
<dbReference type="STRING" id="188477.A0A3S1BDV2"/>
<dbReference type="GO" id="GO:0005739">
    <property type="term" value="C:mitochondrion"/>
    <property type="evidence" value="ECO:0007669"/>
    <property type="project" value="TreeGrafter"/>
</dbReference>
<dbReference type="InterPro" id="IPR014748">
    <property type="entry name" value="Enoyl-CoA_hydra_C"/>
</dbReference>
<evidence type="ECO:0000256" key="2">
    <source>
        <dbReference type="ARBA" id="ARBA00005005"/>
    </source>
</evidence>
<dbReference type="Pfam" id="PF00378">
    <property type="entry name" value="ECH_1"/>
    <property type="match status" value="1"/>
</dbReference>
<dbReference type="UniPathway" id="UPA00659"/>
<dbReference type="FunFam" id="3.90.226.10:FF:000024">
    <property type="entry name" value="Delta3,5-delta2,4-dienoyl-CoA isomerase"/>
    <property type="match status" value="1"/>
</dbReference>
<evidence type="ECO:0000256" key="7">
    <source>
        <dbReference type="ARBA" id="ARBA00023140"/>
    </source>
</evidence>
<evidence type="ECO:0000256" key="12">
    <source>
        <dbReference type="ARBA" id="ARBA00071021"/>
    </source>
</evidence>
<sequence>MFSGLRTSLRLLGQQASKSFLKSSTEQNKSLVLCARAMSAAADKSYEFKTLKVHSPAEFVKHVELNRPERLNAMNMDFWREMVECFDKLAEDEDCRVVILSGSGKAFTSGLDLADNGLFQIIMADEDCSRKAFKMNKAIPKFQESFSAIEKCPKPVIAAVHSACIGGGIDMISACDIRFCTQDAWFQIKEVDVGLAADVGTLQRFPRIVGNDSLTRELVYTARKFYSDEAKSIGFVSRVLVDKDQMMKTALDMASTIAAKSPVAVQGSKINLVYSRDHSVPEGLDYNAKWNITMLQSEDVMKAASAFMNKTKPVFSKL</sequence>
<organism evidence="13 14">
    <name type="scientific">Elysia chlorotica</name>
    <name type="common">Eastern emerald elysia</name>
    <name type="synonym">Sea slug</name>
    <dbReference type="NCBI Taxonomy" id="188477"/>
    <lineage>
        <taxon>Eukaryota</taxon>
        <taxon>Metazoa</taxon>
        <taxon>Spiralia</taxon>
        <taxon>Lophotrochozoa</taxon>
        <taxon>Mollusca</taxon>
        <taxon>Gastropoda</taxon>
        <taxon>Heterobranchia</taxon>
        <taxon>Euthyneura</taxon>
        <taxon>Panpulmonata</taxon>
        <taxon>Sacoglossa</taxon>
        <taxon>Placobranchoidea</taxon>
        <taxon>Plakobranchidae</taxon>
        <taxon>Elysia</taxon>
    </lineage>
</organism>
<dbReference type="Proteomes" id="UP000271974">
    <property type="component" value="Unassembled WGS sequence"/>
</dbReference>
<accession>A0A3S1BDV2</accession>
<dbReference type="InterPro" id="IPR045002">
    <property type="entry name" value="Ech1-like"/>
</dbReference>
<dbReference type="PANTHER" id="PTHR43149:SF1">
    <property type="entry name" value="DELTA(3,5)-DELTA(2,4)-DIENOYL-COA ISOMERASE, MITOCHONDRIAL"/>
    <property type="match status" value="1"/>
</dbReference>
<comment type="function">
    <text evidence="11">Isomerization of 3-trans,5-cis-dienoyl-CoA to 2-trans,4-trans-dienoyl-CoA.</text>
</comment>
<evidence type="ECO:0000313" key="14">
    <source>
        <dbReference type="Proteomes" id="UP000271974"/>
    </source>
</evidence>
<keyword evidence="4" id="KW-0276">Fatty acid metabolism</keyword>
<evidence type="ECO:0000256" key="10">
    <source>
        <dbReference type="ARBA" id="ARBA00052809"/>
    </source>
</evidence>
<dbReference type="Gene3D" id="1.10.12.10">
    <property type="entry name" value="Lyase 2-enoyl-coa Hydratase, Chain A, domain 2"/>
    <property type="match status" value="1"/>
</dbReference>
<dbReference type="InterPro" id="IPR001753">
    <property type="entry name" value="Enoyl-CoA_hydra/iso"/>
</dbReference>
<dbReference type="PANTHER" id="PTHR43149">
    <property type="entry name" value="ENOYL-COA HYDRATASE"/>
    <property type="match status" value="1"/>
</dbReference>
<keyword evidence="6" id="KW-0443">Lipid metabolism</keyword>